<feature type="compositionally biased region" description="Polar residues" evidence="7">
    <location>
        <begin position="264"/>
        <end position="274"/>
    </location>
</feature>
<evidence type="ECO:0000256" key="3">
    <source>
        <dbReference type="ARBA" id="ARBA00022737"/>
    </source>
</evidence>
<feature type="non-terminal residue" evidence="11">
    <location>
        <position position="1072"/>
    </location>
</feature>
<dbReference type="GO" id="GO:0005737">
    <property type="term" value="C:cytoplasm"/>
    <property type="evidence" value="ECO:0007669"/>
    <property type="project" value="UniProtKB-SubCell"/>
</dbReference>
<feature type="region of interest" description="Disordered" evidence="7">
    <location>
        <begin position="83"/>
        <end position="125"/>
    </location>
</feature>
<dbReference type="GO" id="GO:0006396">
    <property type="term" value="P:RNA processing"/>
    <property type="evidence" value="ECO:0007669"/>
    <property type="project" value="InterPro"/>
</dbReference>
<reference evidence="11 12" key="1">
    <citation type="submission" date="2019-09" db="EMBL/GenBank/DDBJ databases">
        <title>Bird 10,000 Genomes (B10K) Project - Family phase.</title>
        <authorList>
            <person name="Zhang G."/>
        </authorList>
    </citation>
    <scope>NUCLEOTIDE SEQUENCE [LARGE SCALE GENOMIC DNA]</scope>
    <source>
        <strain evidence="11">B10K-DU-002-47</strain>
        <tissue evidence="11">Muscle</tissue>
    </source>
</reference>
<protein>
    <submittedName>
        <fullName evidence="11">DSRAD deaminase</fullName>
    </submittedName>
</protein>
<feature type="domain" description="DRBM" evidence="8">
    <location>
        <begin position="447"/>
        <end position="515"/>
    </location>
</feature>
<keyword evidence="12" id="KW-1185">Reference proteome</keyword>
<evidence type="ECO:0000256" key="7">
    <source>
        <dbReference type="SAM" id="MobiDB-lite"/>
    </source>
</evidence>
<comment type="caution">
    <text evidence="11">The sequence shown here is derived from an EMBL/GenBank/DDBJ whole genome shotgun (WGS) entry which is preliminary data.</text>
</comment>
<feature type="domain" description="A to I editase" evidence="10">
    <location>
        <begin position="729"/>
        <end position="1067"/>
    </location>
</feature>
<dbReference type="CDD" id="cd19913">
    <property type="entry name" value="DSRM_DRADA_rpt1"/>
    <property type="match status" value="1"/>
</dbReference>
<feature type="domain" description="Z-binding" evidence="9">
    <location>
        <begin position="25"/>
        <end position="91"/>
    </location>
</feature>
<dbReference type="GO" id="GO:0003726">
    <property type="term" value="F:double-stranded RNA adenosine deaminase activity"/>
    <property type="evidence" value="ECO:0007669"/>
    <property type="project" value="InterPro"/>
</dbReference>
<dbReference type="PANTHER" id="PTHR10910">
    <property type="entry name" value="EUKARYOTE SPECIFIC DSRNA BINDING PROTEIN"/>
    <property type="match status" value="1"/>
</dbReference>
<keyword evidence="2" id="KW-0963">Cytoplasm</keyword>
<dbReference type="EMBL" id="VXBW01007185">
    <property type="protein sequence ID" value="NXP13787.1"/>
    <property type="molecule type" value="Genomic_DNA"/>
</dbReference>
<dbReference type="InterPro" id="IPR044456">
    <property type="entry name" value="ADAR1_DSRM_1"/>
</dbReference>
<feature type="region of interest" description="Disordered" evidence="7">
    <location>
        <begin position="401"/>
        <end position="441"/>
    </location>
</feature>
<organism evidence="11 12">
    <name type="scientific">Thinocorus orbignyianus</name>
    <dbReference type="NCBI Taxonomy" id="161742"/>
    <lineage>
        <taxon>Eukaryota</taxon>
        <taxon>Metazoa</taxon>
        <taxon>Chordata</taxon>
        <taxon>Craniata</taxon>
        <taxon>Vertebrata</taxon>
        <taxon>Euteleostomi</taxon>
        <taxon>Archelosauria</taxon>
        <taxon>Archosauria</taxon>
        <taxon>Dinosauria</taxon>
        <taxon>Saurischia</taxon>
        <taxon>Theropoda</taxon>
        <taxon>Coelurosauria</taxon>
        <taxon>Aves</taxon>
        <taxon>Neognathae</taxon>
        <taxon>Neoaves</taxon>
        <taxon>Aequornithes</taxon>
        <taxon>Ciconiiformes</taxon>
        <taxon>Thinocoridae</taxon>
        <taxon>Thinocorus</taxon>
    </lineage>
</organism>
<dbReference type="Pfam" id="PF02137">
    <property type="entry name" value="A_deamin"/>
    <property type="match status" value="1"/>
</dbReference>
<dbReference type="InterPro" id="IPR042371">
    <property type="entry name" value="Z_dom"/>
</dbReference>
<dbReference type="PANTHER" id="PTHR10910:SF107">
    <property type="entry name" value="DOUBLE-STRANDED RNA-SPECIFIC ADENOSINE DEAMINASE"/>
    <property type="match status" value="1"/>
</dbReference>
<dbReference type="PROSITE" id="PS50139">
    <property type="entry name" value="Z_BINDING"/>
    <property type="match status" value="2"/>
</dbReference>
<feature type="compositionally biased region" description="Pro residues" evidence="7">
    <location>
        <begin position="210"/>
        <end position="220"/>
    </location>
</feature>
<dbReference type="GO" id="GO:0005730">
    <property type="term" value="C:nucleolus"/>
    <property type="evidence" value="ECO:0007669"/>
    <property type="project" value="TreeGrafter"/>
</dbReference>
<dbReference type="PROSITE" id="PS50141">
    <property type="entry name" value="A_DEAMIN_EDITASE"/>
    <property type="match status" value="1"/>
</dbReference>
<accession>A0A7L1XTZ4</accession>
<feature type="region of interest" description="Disordered" evidence="7">
    <location>
        <begin position="520"/>
        <end position="549"/>
    </location>
</feature>
<gene>
    <name evidence="11" type="primary">Adar</name>
    <name evidence="11" type="ORF">THIORB_R11315</name>
</gene>
<evidence type="ECO:0000259" key="10">
    <source>
        <dbReference type="PROSITE" id="PS50141"/>
    </source>
</evidence>
<dbReference type="InterPro" id="IPR036390">
    <property type="entry name" value="WH_DNA-bd_sf"/>
</dbReference>
<dbReference type="CDD" id="cd19914">
    <property type="entry name" value="DSRM_DRADA_rpt2"/>
    <property type="match status" value="1"/>
</dbReference>
<dbReference type="SUPFAM" id="SSF54768">
    <property type="entry name" value="dsRNA-binding domain-like"/>
    <property type="match status" value="3"/>
</dbReference>
<keyword evidence="3" id="KW-0677">Repeat</keyword>
<dbReference type="SUPFAM" id="SSF46785">
    <property type="entry name" value="Winged helix' DNA-binding domain"/>
    <property type="match status" value="2"/>
</dbReference>
<dbReference type="SMART" id="SM00358">
    <property type="entry name" value="DSRM"/>
    <property type="match status" value="3"/>
</dbReference>
<name>A0A7L1XTZ4_9AVES</name>
<dbReference type="Gene3D" id="1.10.10.10">
    <property type="entry name" value="Winged helix-like DNA-binding domain superfamily/Winged helix DNA-binding domain"/>
    <property type="match status" value="2"/>
</dbReference>
<keyword evidence="4 6" id="KW-0694">RNA-binding</keyword>
<feature type="region of interest" description="Disordered" evidence="7">
    <location>
        <begin position="200"/>
        <end position="288"/>
    </location>
</feature>
<dbReference type="InterPro" id="IPR036388">
    <property type="entry name" value="WH-like_DNA-bd_sf"/>
</dbReference>
<dbReference type="InterPro" id="IPR014720">
    <property type="entry name" value="dsRBD_dom"/>
</dbReference>
<evidence type="ECO:0000256" key="6">
    <source>
        <dbReference type="PROSITE-ProRule" id="PRU00266"/>
    </source>
</evidence>
<evidence type="ECO:0000259" key="8">
    <source>
        <dbReference type="PROSITE" id="PS50137"/>
    </source>
</evidence>
<dbReference type="Pfam" id="PF00035">
    <property type="entry name" value="dsrm"/>
    <property type="match status" value="3"/>
</dbReference>
<evidence type="ECO:0000256" key="4">
    <source>
        <dbReference type="ARBA" id="ARBA00022884"/>
    </source>
</evidence>
<dbReference type="OrthoDB" id="10268011at2759"/>
<evidence type="ECO:0000313" key="11">
    <source>
        <dbReference type="EMBL" id="NXP13787.1"/>
    </source>
</evidence>
<evidence type="ECO:0000259" key="9">
    <source>
        <dbReference type="PROSITE" id="PS50139"/>
    </source>
</evidence>
<evidence type="ECO:0000313" key="12">
    <source>
        <dbReference type="Proteomes" id="UP000565698"/>
    </source>
</evidence>
<dbReference type="GO" id="GO:0008251">
    <property type="term" value="F:tRNA-specific adenosine deaminase activity"/>
    <property type="evidence" value="ECO:0007669"/>
    <property type="project" value="TreeGrafter"/>
</dbReference>
<feature type="non-terminal residue" evidence="11">
    <location>
        <position position="1"/>
    </location>
</feature>
<dbReference type="SMART" id="SM00550">
    <property type="entry name" value="Zalpha"/>
    <property type="match status" value="2"/>
</dbReference>
<keyword evidence="5" id="KW-0943">RNA-mediated gene silencing</keyword>
<evidence type="ECO:0000256" key="1">
    <source>
        <dbReference type="ARBA" id="ARBA00004496"/>
    </source>
</evidence>
<dbReference type="Gene3D" id="3.30.160.20">
    <property type="match status" value="3"/>
</dbReference>
<evidence type="ECO:0000256" key="5">
    <source>
        <dbReference type="ARBA" id="ARBA00023158"/>
    </source>
</evidence>
<dbReference type="FunFam" id="3.30.160.20:FF:000005">
    <property type="entry name" value="Putative double-stranded RNA-specific adenosine deaminase"/>
    <property type="match status" value="3"/>
</dbReference>
<feature type="domain" description="Z-binding" evidence="9">
    <location>
        <begin position="123"/>
        <end position="187"/>
    </location>
</feature>
<dbReference type="GO" id="GO:0003725">
    <property type="term" value="F:double-stranded RNA binding"/>
    <property type="evidence" value="ECO:0007669"/>
    <property type="project" value="TreeGrafter"/>
</dbReference>
<dbReference type="PROSITE" id="PS50137">
    <property type="entry name" value="DS_RBD"/>
    <property type="match status" value="3"/>
</dbReference>
<proteinExistence type="predicted"/>
<dbReference type="InterPro" id="IPR002466">
    <property type="entry name" value="A_deamin"/>
</dbReference>
<comment type="subcellular location">
    <subcellularLocation>
        <location evidence="1">Cytoplasm</location>
    </subcellularLocation>
</comment>
<feature type="compositionally biased region" description="Low complexity" evidence="7">
    <location>
        <begin position="414"/>
        <end position="441"/>
    </location>
</feature>
<dbReference type="GO" id="GO:0031047">
    <property type="term" value="P:regulatory ncRNA-mediated gene silencing"/>
    <property type="evidence" value="ECO:0007669"/>
    <property type="project" value="UniProtKB-KW"/>
</dbReference>
<dbReference type="SMART" id="SM00552">
    <property type="entry name" value="ADEAMc"/>
    <property type="match status" value="1"/>
</dbReference>
<dbReference type="CDD" id="cd19915">
    <property type="entry name" value="DSRM_DRADA_rpt3"/>
    <property type="match status" value="1"/>
</dbReference>
<evidence type="ECO:0000256" key="2">
    <source>
        <dbReference type="ARBA" id="ARBA00022490"/>
    </source>
</evidence>
<dbReference type="InterPro" id="IPR044457">
    <property type="entry name" value="ADAR1_DSRM_3"/>
</dbReference>
<dbReference type="AlphaFoldDB" id="A0A7L1XTZ4"/>
<feature type="domain" description="DRBM" evidence="8">
    <location>
        <begin position="331"/>
        <end position="399"/>
    </location>
</feature>
<dbReference type="Pfam" id="PF02295">
    <property type="entry name" value="z-alpha"/>
    <property type="match status" value="2"/>
</dbReference>
<feature type="compositionally biased region" description="Polar residues" evidence="7">
    <location>
        <begin position="235"/>
        <end position="252"/>
    </location>
</feature>
<dbReference type="GO" id="GO:0006382">
    <property type="term" value="P:adenosine to inosine editing"/>
    <property type="evidence" value="ECO:0007669"/>
    <property type="project" value="TreeGrafter"/>
</dbReference>
<sequence>PPRFRRQEDPERDSNAIRLNLQRLTLAGQDCEQEILTILGQLGEGEACTVHDLVRRLKIQKKEVNRVLYKLFREGKLQKGEETPPLWRIASTSSGRERSPAGRSPASTAPGGERSRGGSGEADPAMAETKEKICNYLFSVVETTALNLAKNIGFSRAKDVNAFLSALEKLGDVHKQNTSPPRWSLTDRKRERMQMRLKASTITQPQPQSGFPPPSVPPCPQEVSTESPEEESVENGQQPLGQTHPSDASNTEPAPPEDVKPEFSSLSSYDNSENGRWATDDIPDNLNTINRQSHESESIMKSQSSPSYAAQFEAALPCTPVEKLMACQEKNPVSGLTEYSQYTYQHCEFAMLEQSGPSHEPRFKFQAVINGRRFPPAEAGSKKLAKQEAAANAMKVLMSEAENGRPGGIKCEEPLPSDSSEPELQPLHPEPEPSSASAHLSLLPGKHPISVLMEYGQKSGNTIEFQLLAQEGPPHDPRFSYCVKMGDQIFPAVVGNSKKGAKQMAAEVAVKILSGESVPRGLPEQPVLKPRGDQSTPSSGPWIPTPDEPQVAKAKGVGDLIKYLNVNPISGLLEYARSNGFAAEFKLIDQSGPPHDPKFVYQAKVGGRWFPAVTAHNKKQGKQEAADAALRVLIGETEKMERMEGLNITEVCSFSGCFVTSCWSLCDPGLVSPPQLPVSGSTLHDQMAMLSHQRFNTLTARIQHNLLGRKILAAIIMRRGNTGLGAVVSIGTGNRCVKGEELSLKGETVNDCHAEIISRRGFVRFLYSELMKYDPSSPSSAEGSIFEPAGGQRLRIRSGITFHLYISTAPCGDGALFDKSCSDQAGAAGQNQHQPLFENPKQGKLRTKVENGEGTIPVESSDIVPTWDGIQHGERLRTMSCSDKILRWNVLGLQGALLSHFIEPVYLSSVTLGYLYSQGHLTRAICCRLAREGSTLQGKLQAPYHINHPEVGRVSVYDSARQTGKTKESSVNWCLADESEVEVLDGTKGKVDGPKLEVSRVSKRRMFTLFQQLCAKNGRRDLQNLSLYSEAKEAARPYQEAKQRFFGALEEMGYGSWIRKPQEEESFSFSDA</sequence>
<dbReference type="Proteomes" id="UP000565698">
    <property type="component" value="Unassembled WGS sequence"/>
</dbReference>
<feature type="domain" description="DRBM" evidence="8">
    <location>
        <begin position="567"/>
        <end position="635"/>
    </location>
</feature>